<keyword evidence="1" id="KW-1133">Transmembrane helix</keyword>
<feature type="transmembrane region" description="Helical" evidence="1">
    <location>
        <begin position="75"/>
        <end position="99"/>
    </location>
</feature>
<name>A0ABQ7GG06_DUNSA</name>
<organism evidence="2 3">
    <name type="scientific">Dunaliella salina</name>
    <name type="common">Green alga</name>
    <name type="synonym">Protococcus salinus</name>
    <dbReference type="NCBI Taxonomy" id="3046"/>
    <lineage>
        <taxon>Eukaryota</taxon>
        <taxon>Viridiplantae</taxon>
        <taxon>Chlorophyta</taxon>
        <taxon>core chlorophytes</taxon>
        <taxon>Chlorophyceae</taxon>
        <taxon>CS clade</taxon>
        <taxon>Chlamydomonadales</taxon>
        <taxon>Dunaliellaceae</taxon>
        <taxon>Dunaliella</taxon>
    </lineage>
</organism>
<evidence type="ECO:0000313" key="2">
    <source>
        <dbReference type="EMBL" id="KAF5833526.1"/>
    </source>
</evidence>
<evidence type="ECO:0000256" key="1">
    <source>
        <dbReference type="SAM" id="Phobius"/>
    </source>
</evidence>
<proteinExistence type="predicted"/>
<evidence type="ECO:0008006" key="4">
    <source>
        <dbReference type="Google" id="ProtNLM"/>
    </source>
</evidence>
<reference evidence="2" key="1">
    <citation type="submission" date="2017-08" db="EMBL/GenBank/DDBJ databases">
        <authorList>
            <person name="Polle J.E."/>
            <person name="Barry K."/>
            <person name="Cushman J."/>
            <person name="Schmutz J."/>
            <person name="Tran D."/>
            <person name="Hathwaick L.T."/>
            <person name="Yim W.C."/>
            <person name="Jenkins J."/>
            <person name="Mckie-Krisberg Z.M."/>
            <person name="Prochnik S."/>
            <person name="Lindquist E."/>
            <person name="Dockter R.B."/>
            <person name="Adam C."/>
            <person name="Molina H."/>
            <person name="Bunkerborg J."/>
            <person name="Jin E."/>
            <person name="Buchheim M."/>
            <person name="Magnuson J."/>
        </authorList>
    </citation>
    <scope>NUCLEOTIDE SEQUENCE</scope>
    <source>
        <strain evidence="2">CCAP 19/18</strain>
    </source>
</reference>
<evidence type="ECO:0000313" key="3">
    <source>
        <dbReference type="Proteomes" id="UP000815325"/>
    </source>
</evidence>
<accession>A0ABQ7GG06</accession>
<keyword evidence="1" id="KW-0812">Transmembrane</keyword>
<protein>
    <recommendedName>
        <fullName evidence="4">Encoded protein</fullName>
    </recommendedName>
</protein>
<dbReference type="EMBL" id="MU069806">
    <property type="protein sequence ID" value="KAF5833526.1"/>
    <property type="molecule type" value="Genomic_DNA"/>
</dbReference>
<comment type="caution">
    <text evidence="2">The sequence shown here is derived from an EMBL/GenBank/DDBJ whole genome shotgun (WGS) entry which is preliminary data.</text>
</comment>
<keyword evidence="1" id="KW-0472">Membrane</keyword>
<sequence length="114" mass="13007">MFKTNICLKGRQELLVTCITTCCSTCAGYGFEIDLCMLLLHYSFNQICMGCWLYLYQSMADARLPQMCCLSTHSLAPIFVFVQVPCALLRASLLMLFILHMHFSFGWDVANLEE</sequence>
<keyword evidence="3" id="KW-1185">Reference proteome</keyword>
<dbReference type="Proteomes" id="UP000815325">
    <property type="component" value="Unassembled WGS sequence"/>
</dbReference>
<feature type="transmembrane region" description="Helical" evidence="1">
    <location>
        <begin position="12"/>
        <end position="31"/>
    </location>
</feature>
<gene>
    <name evidence="2" type="ORF">DUNSADRAFT_10177</name>
</gene>
<feature type="transmembrane region" description="Helical" evidence="1">
    <location>
        <begin position="37"/>
        <end position="55"/>
    </location>
</feature>